<accession>A0A485M4X3</accession>
<dbReference type="InterPro" id="IPR002052">
    <property type="entry name" value="DNA_methylase_N6_adenine_CS"/>
</dbReference>
<dbReference type="EMBL" id="CAADRM010000131">
    <property type="protein sequence ID" value="VFU17284.1"/>
    <property type="molecule type" value="Genomic_DNA"/>
</dbReference>
<protein>
    <submittedName>
        <fullName evidence="2">Ribosomal RNA large subunit methyltransferase L</fullName>
        <ecNumber evidence="2">2.1.1.173</ecNumber>
    </submittedName>
</protein>
<evidence type="ECO:0000259" key="1">
    <source>
        <dbReference type="Pfam" id="PF01170"/>
    </source>
</evidence>
<dbReference type="PANTHER" id="PTHR47313:SF1">
    <property type="entry name" value="RIBOSOMAL RNA LARGE SUBUNIT METHYLTRANSFERASE K_L"/>
    <property type="match status" value="1"/>
</dbReference>
<dbReference type="InterPro" id="IPR000241">
    <property type="entry name" value="RlmKL-like_Mtase"/>
</dbReference>
<organism evidence="2">
    <name type="scientific">anaerobic digester metagenome</name>
    <dbReference type="NCBI Taxonomy" id="1263854"/>
    <lineage>
        <taxon>unclassified sequences</taxon>
        <taxon>metagenomes</taxon>
        <taxon>ecological metagenomes</taxon>
    </lineage>
</organism>
<gene>
    <name evidence="2" type="ORF">SCFA_650009</name>
</gene>
<dbReference type="Gene3D" id="3.40.50.150">
    <property type="entry name" value="Vaccinia Virus protein VP39"/>
    <property type="match status" value="1"/>
</dbReference>
<dbReference type="GO" id="GO:0003676">
    <property type="term" value="F:nucleic acid binding"/>
    <property type="evidence" value="ECO:0007669"/>
    <property type="project" value="InterPro"/>
</dbReference>
<sequence length="177" mass="19960">MCGSGTLLCEALMHYCRVPAGYLRTTFGFEYLPDFDRELWNRIKKQADSEIRELPQGLISGGDSSGESVAAARVNSGRLPGGKNIVLYKRRFQDIAGLRNTTIVTNPPYGLRLNKMQDMAAFMKEFGDFLKKKCTGSKAYVYFGDRSLIKSVGLRTTWKRPLKNGPLDGRLVEYKLY</sequence>
<feature type="domain" description="Ribosomal RNA large subunit methyltransferase K/L-like methyltransferase" evidence="1">
    <location>
        <begin position="1"/>
        <end position="171"/>
    </location>
</feature>
<keyword evidence="2" id="KW-0489">Methyltransferase</keyword>
<dbReference type="GO" id="GO:0070043">
    <property type="term" value="F:rRNA (guanine-N7-)-methyltransferase activity"/>
    <property type="evidence" value="ECO:0007669"/>
    <property type="project" value="TreeGrafter"/>
</dbReference>
<dbReference type="AlphaFoldDB" id="A0A485M4X3"/>
<proteinExistence type="predicted"/>
<dbReference type="GO" id="GO:0052915">
    <property type="term" value="F:23S rRNA (guanine(2445)-N(2))-methyltransferase activity"/>
    <property type="evidence" value="ECO:0007669"/>
    <property type="project" value="UniProtKB-EC"/>
</dbReference>
<dbReference type="InterPro" id="IPR029063">
    <property type="entry name" value="SAM-dependent_MTases_sf"/>
</dbReference>
<evidence type="ECO:0000313" key="2">
    <source>
        <dbReference type="EMBL" id="VFU17284.1"/>
    </source>
</evidence>
<dbReference type="PROSITE" id="PS00092">
    <property type="entry name" value="N6_MTASE"/>
    <property type="match status" value="1"/>
</dbReference>
<dbReference type="Pfam" id="PF01170">
    <property type="entry name" value="UPF0020"/>
    <property type="match status" value="1"/>
</dbReference>
<reference evidence="2" key="1">
    <citation type="submission" date="2019-03" db="EMBL/GenBank/DDBJ databases">
        <authorList>
            <person name="Hao L."/>
        </authorList>
    </citation>
    <scope>NUCLEOTIDE SEQUENCE</scope>
</reference>
<name>A0A485M4X3_9ZZZZ</name>
<dbReference type="PANTHER" id="PTHR47313">
    <property type="entry name" value="RIBOSOMAL RNA LARGE SUBUNIT METHYLTRANSFERASE K/L"/>
    <property type="match status" value="1"/>
</dbReference>
<dbReference type="SUPFAM" id="SSF53335">
    <property type="entry name" value="S-adenosyl-L-methionine-dependent methyltransferases"/>
    <property type="match status" value="1"/>
</dbReference>
<keyword evidence="2" id="KW-0808">Transferase</keyword>
<dbReference type="EC" id="2.1.1.173" evidence="2"/>